<evidence type="ECO:0000256" key="1">
    <source>
        <dbReference type="SAM" id="MobiDB-lite"/>
    </source>
</evidence>
<organism evidence="2 3">
    <name type="scientific">Roridomyces roridus</name>
    <dbReference type="NCBI Taxonomy" id="1738132"/>
    <lineage>
        <taxon>Eukaryota</taxon>
        <taxon>Fungi</taxon>
        <taxon>Dikarya</taxon>
        <taxon>Basidiomycota</taxon>
        <taxon>Agaricomycotina</taxon>
        <taxon>Agaricomycetes</taxon>
        <taxon>Agaricomycetidae</taxon>
        <taxon>Agaricales</taxon>
        <taxon>Marasmiineae</taxon>
        <taxon>Mycenaceae</taxon>
        <taxon>Roridomyces</taxon>
    </lineage>
</organism>
<accession>A0AAD7BWI1</accession>
<name>A0AAD7BWI1_9AGAR</name>
<keyword evidence="3" id="KW-1185">Reference proteome</keyword>
<comment type="caution">
    <text evidence="2">The sequence shown here is derived from an EMBL/GenBank/DDBJ whole genome shotgun (WGS) entry which is preliminary data.</text>
</comment>
<sequence length="189" mass="20866">MAQPNTESELIAELENYGWPAHATRAYLDSHTNSAEARIQYLRDTLAYVQPQMSNIIGTKPTPANPQPGTYLVEIPNDALSIRIFPGGTTPEQSLLFFDFFNKTPINAPAGYEVRIEGPFGPEHRIPSLEVSFGQTPGPGQEKFATRDGARLRLRRPNHPDFLFDVPSRSSPPRAPLAEPGIGRAVPMM</sequence>
<protein>
    <submittedName>
        <fullName evidence="2">Uncharacterized protein</fullName>
    </submittedName>
</protein>
<gene>
    <name evidence="2" type="ORF">FB45DRAFT_510891</name>
</gene>
<reference evidence="2" key="1">
    <citation type="submission" date="2023-03" db="EMBL/GenBank/DDBJ databases">
        <title>Massive genome expansion in bonnet fungi (Mycena s.s.) driven by repeated elements and novel gene families across ecological guilds.</title>
        <authorList>
            <consortium name="Lawrence Berkeley National Laboratory"/>
            <person name="Harder C.B."/>
            <person name="Miyauchi S."/>
            <person name="Viragh M."/>
            <person name="Kuo A."/>
            <person name="Thoen E."/>
            <person name="Andreopoulos B."/>
            <person name="Lu D."/>
            <person name="Skrede I."/>
            <person name="Drula E."/>
            <person name="Henrissat B."/>
            <person name="Morin E."/>
            <person name="Kohler A."/>
            <person name="Barry K."/>
            <person name="LaButti K."/>
            <person name="Morin E."/>
            <person name="Salamov A."/>
            <person name="Lipzen A."/>
            <person name="Mereny Z."/>
            <person name="Hegedus B."/>
            <person name="Baldrian P."/>
            <person name="Stursova M."/>
            <person name="Weitz H."/>
            <person name="Taylor A."/>
            <person name="Grigoriev I.V."/>
            <person name="Nagy L.G."/>
            <person name="Martin F."/>
            <person name="Kauserud H."/>
        </authorList>
    </citation>
    <scope>NUCLEOTIDE SEQUENCE</scope>
    <source>
        <strain evidence="2">9284</strain>
    </source>
</reference>
<dbReference type="EMBL" id="JARKIF010000008">
    <property type="protein sequence ID" value="KAJ7632653.1"/>
    <property type="molecule type" value="Genomic_DNA"/>
</dbReference>
<evidence type="ECO:0000313" key="2">
    <source>
        <dbReference type="EMBL" id="KAJ7632653.1"/>
    </source>
</evidence>
<feature type="region of interest" description="Disordered" evidence="1">
    <location>
        <begin position="161"/>
        <end position="189"/>
    </location>
</feature>
<dbReference type="AlphaFoldDB" id="A0AAD7BWI1"/>
<evidence type="ECO:0000313" key="3">
    <source>
        <dbReference type="Proteomes" id="UP001221142"/>
    </source>
</evidence>
<dbReference type="Proteomes" id="UP001221142">
    <property type="component" value="Unassembled WGS sequence"/>
</dbReference>
<proteinExistence type="predicted"/>